<gene>
    <name evidence="1" type="ORF">HMPREF1068_03489</name>
</gene>
<accession>I9RUE2</accession>
<dbReference type="AlphaFoldDB" id="I9RUE2"/>
<evidence type="ECO:0000313" key="1">
    <source>
        <dbReference type="EMBL" id="EIY46721.1"/>
    </source>
</evidence>
<evidence type="ECO:0000313" key="2">
    <source>
        <dbReference type="Proteomes" id="UP000003089"/>
    </source>
</evidence>
<dbReference type="EMBL" id="AGXS01000023">
    <property type="protein sequence ID" value="EIY46721.1"/>
    <property type="molecule type" value="Genomic_DNA"/>
</dbReference>
<dbReference type="HOGENOM" id="CLU_3388078_0_0_10"/>
<reference evidence="1 2" key="1">
    <citation type="submission" date="2012-02" db="EMBL/GenBank/DDBJ databases">
        <title>The Genome Sequence of Bacteroides nordii CL02T12C05.</title>
        <authorList>
            <consortium name="The Broad Institute Genome Sequencing Platform"/>
            <person name="Earl A."/>
            <person name="Ward D."/>
            <person name="Feldgarden M."/>
            <person name="Gevers D."/>
            <person name="Zitomersky N.L."/>
            <person name="Coyne M.J."/>
            <person name="Comstock L.E."/>
            <person name="Young S.K."/>
            <person name="Zeng Q."/>
            <person name="Gargeya S."/>
            <person name="Fitzgerald M."/>
            <person name="Haas B."/>
            <person name="Abouelleil A."/>
            <person name="Alvarado L."/>
            <person name="Arachchi H.M."/>
            <person name="Berlin A."/>
            <person name="Chapman S.B."/>
            <person name="Gearin G."/>
            <person name="Goldberg J."/>
            <person name="Griggs A."/>
            <person name="Gujja S."/>
            <person name="Hansen M."/>
            <person name="Heiman D."/>
            <person name="Howarth C."/>
            <person name="Larimer J."/>
            <person name="Lui A."/>
            <person name="MacDonald P.J.P."/>
            <person name="McCowen C."/>
            <person name="Montmayeur A."/>
            <person name="Murphy C."/>
            <person name="Neiman D."/>
            <person name="Pearson M."/>
            <person name="Priest M."/>
            <person name="Roberts A."/>
            <person name="Saif S."/>
            <person name="Shea T."/>
            <person name="Sisk P."/>
            <person name="Stolte C."/>
            <person name="Sykes S."/>
            <person name="Wortman J."/>
            <person name="Nusbaum C."/>
            <person name="Birren B."/>
        </authorList>
    </citation>
    <scope>NUCLEOTIDE SEQUENCE [LARGE SCALE GENOMIC DNA]</scope>
    <source>
        <strain evidence="1 2">CL02T12C05</strain>
    </source>
</reference>
<dbReference type="STRING" id="997884.HMPREF1068_03489"/>
<organism evidence="1 2">
    <name type="scientific">Bacteroides nordii CL02T12C05</name>
    <dbReference type="NCBI Taxonomy" id="997884"/>
    <lineage>
        <taxon>Bacteria</taxon>
        <taxon>Pseudomonadati</taxon>
        <taxon>Bacteroidota</taxon>
        <taxon>Bacteroidia</taxon>
        <taxon>Bacteroidales</taxon>
        <taxon>Bacteroidaceae</taxon>
        <taxon>Bacteroides</taxon>
    </lineage>
</organism>
<dbReference type="Proteomes" id="UP000003089">
    <property type="component" value="Unassembled WGS sequence"/>
</dbReference>
<sequence length="32" mass="3381">MMTAVSGSMAPKIDVRVGPMSIKKVYGVIKVS</sequence>
<proteinExistence type="predicted"/>
<name>I9RUE2_9BACE</name>
<keyword evidence="2" id="KW-1185">Reference proteome</keyword>
<protein>
    <submittedName>
        <fullName evidence="1">Uncharacterized protein</fullName>
    </submittedName>
</protein>
<comment type="caution">
    <text evidence="1">The sequence shown here is derived from an EMBL/GenBank/DDBJ whole genome shotgun (WGS) entry which is preliminary data.</text>
</comment>